<dbReference type="SUPFAM" id="SSF82185">
    <property type="entry name" value="Histone H3 K4-specific methyltransferase SET7/9 N-terminal domain"/>
    <property type="match status" value="1"/>
</dbReference>
<feature type="region of interest" description="Disordered" evidence="2">
    <location>
        <begin position="1"/>
        <end position="40"/>
    </location>
</feature>
<evidence type="ECO:0008006" key="4">
    <source>
        <dbReference type="Google" id="ProtNLM"/>
    </source>
</evidence>
<dbReference type="GO" id="GO:0005829">
    <property type="term" value="C:cytosol"/>
    <property type="evidence" value="ECO:0007669"/>
    <property type="project" value="TreeGrafter"/>
</dbReference>
<organism evidence="3">
    <name type="scientific">Eutreptiella gymnastica</name>
    <dbReference type="NCBI Taxonomy" id="73025"/>
    <lineage>
        <taxon>Eukaryota</taxon>
        <taxon>Discoba</taxon>
        <taxon>Euglenozoa</taxon>
        <taxon>Euglenida</taxon>
        <taxon>Spirocuta</taxon>
        <taxon>Euglenophyceae</taxon>
        <taxon>Eutreptiales</taxon>
        <taxon>Eutreptiaceae</taxon>
        <taxon>Eutreptiella</taxon>
    </lineage>
</organism>
<gene>
    <name evidence="3" type="ORF">EGYM00392_LOCUS37865</name>
</gene>
<sequence>MPSPQPAAAKFGRRSPTPAARLPVSESMPAHGSEWTGSGFRIQATDDGRYEGAWKDHKRHGQGILYAADGSRFTGEWKDGKRHGRGTLFHPNEAVTKGEWVDGELHGAAVLISPDGQLKTVRFRHGVCIKMDLMPDLM</sequence>
<accession>A0A7S1NL46</accession>
<protein>
    <recommendedName>
        <fullName evidence="4">MORN repeat-containing protein 5</fullName>
    </recommendedName>
</protein>
<proteinExistence type="predicted"/>
<dbReference type="EMBL" id="HBGA01101643">
    <property type="protein sequence ID" value="CAD9026735.1"/>
    <property type="molecule type" value="Transcribed_RNA"/>
</dbReference>
<dbReference type="PANTHER" id="PTHR43215:SF14">
    <property type="entry name" value="RADIAL SPOKE HEAD 1 HOMOLOG"/>
    <property type="match status" value="1"/>
</dbReference>
<keyword evidence="1" id="KW-0677">Repeat</keyword>
<dbReference type="PANTHER" id="PTHR43215">
    <property type="entry name" value="RADIAL SPOKE HEAD 1 HOMOLOG"/>
    <property type="match status" value="1"/>
</dbReference>
<dbReference type="InterPro" id="IPR003409">
    <property type="entry name" value="MORN"/>
</dbReference>
<evidence type="ECO:0000313" key="3">
    <source>
        <dbReference type="EMBL" id="CAD9026735.1"/>
    </source>
</evidence>
<dbReference type="Gene3D" id="2.20.110.10">
    <property type="entry name" value="Histone H3 K4-specific methyltransferase SET7/9 N-terminal domain"/>
    <property type="match status" value="2"/>
</dbReference>
<reference evidence="3" key="1">
    <citation type="submission" date="2021-01" db="EMBL/GenBank/DDBJ databases">
        <authorList>
            <person name="Corre E."/>
            <person name="Pelletier E."/>
            <person name="Niang G."/>
            <person name="Scheremetjew M."/>
            <person name="Finn R."/>
            <person name="Kale V."/>
            <person name="Holt S."/>
            <person name="Cochrane G."/>
            <person name="Meng A."/>
            <person name="Brown T."/>
            <person name="Cohen L."/>
        </authorList>
    </citation>
    <scope>NUCLEOTIDE SEQUENCE</scope>
    <source>
        <strain evidence="3">NIES-381</strain>
    </source>
</reference>
<dbReference type="Pfam" id="PF02493">
    <property type="entry name" value="MORN"/>
    <property type="match status" value="3"/>
</dbReference>
<name>A0A7S1NL46_9EUGL</name>
<evidence type="ECO:0000256" key="2">
    <source>
        <dbReference type="SAM" id="MobiDB-lite"/>
    </source>
</evidence>
<dbReference type="AlphaFoldDB" id="A0A7S1NL46"/>
<dbReference type="SMART" id="SM00698">
    <property type="entry name" value="MORN"/>
    <property type="match status" value="3"/>
</dbReference>
<evidence type="ECO:0000256" key="1">
    <source>
        <dbReference type="ARBA" id="ARBA00022737"/>
    </source>
</evidence>